<evidence type="ECO:0000313" key="9">
    <source>
        <dbReference type="EMBL" id="ROO82609.1"/>
    </source>
</evidence>
<dbReference type="PANTHER" id="PTHR14202">
    <property type="entry name" value="60 KDA RIBONUCLEOPROTEIN SSA/RO"/>
    <property type="match status" value="1"/>
</dbReference>
<comment type="caution">
    <text evidence="9">The sequence shown here is derived from an EMBL/GenBank/DDBJ whole genome shotgun (WGS) entry which is preliminary data.</text>
</comment>
<evidence type="ECO:0000256" key="4">
    <source>
        <dbReference type="ARBA" id="ARBA00022723"/>
    </source>
</evidence>
<proteinExistence type="inferred from homology"/>
<dbReference type="EMBL" id="RJKE01000001">
    <property type="protein sequence ID" value="ROO82609.1"/>
    <property type="molecule type" value="Genomic_DNA"/>
</dbReference>
<comment type="subcellular location">
    <subcellularLocation>
        <location evidence="1">Cytoplasm</location>
    </subcellularLocation>
</comment>
<evidence type="ECO:0000256" key="1">
    <source>
        <dbReference type="ARBA" id="ARBA00004496"/>
    </source>
</evidence>
<dbReference type="Gene3D" id="3.40.50.410">
    <property type="entry name" value="von Willebrand factor, type A domain"/>
    <property type="match status" value="1"/>
</dbReference>
<dbReference type="GO" id="GO:0046872">
    <property type="term" value="F:metal ion binding"/>
    <property type="evidence" value="ECO:0007669"/>
    <property type="project" value="UniProtKB-KW"/>
</dbReference>
<comment type="similarity">
    <text evidence="2">Belongs to the Ro 60 kDa family.</text>
</comment>
<dbReference type="GO" id="GO:1990904">
    <property type="term" value="C:ribonucleoprotein complex"/>
    <property type="evidence" value="ECO:0007669"/>
    <property type="project" value="UniProtKB-KW"/>
</dbReference>
<evidence type="ECO:0000256" key="3">
    <source>
        <dbReference type="ARBA" id="ARBA00022490"/>
    </source>
</evidence>
<dbReference type="GO" id="GO:0005737">
    <property type="term" value="C:cytoplasm"/>
    <property type="evidence" value="ECO:0007669"/>
    <property type="project" value="UniProtKB-SubCell"/>
</dbReference>
<dbReference type="Pfam" id="PF05731">
    <property type="entry name" value="TROVE"/>
    <property type="match status" value="1"/>
</dbReference>
<keyword evidence="10" id="KW-1185">Reference proteome</keyword>
<dbReference type="InterPro" id="IPR040322">
    <property type="entry name" value="TROVE2"/>
</dbReference>
<evidence type="ECO:0000256" key="7">
    <source>
        <dbReference type="SAM" id="MobiDB-lite"/>
    </source>
</evidence>
<evidence type="ECO:0000313" key="10">
    <source>
        <dbReference type="Proteomes" id="UP000272400"/>
    </source>
</evidence>
<protein>
    <submittedName>
        <fullName evidence="9">TROVE domain-containing protein</fullName>
    </submittedName>
</protein>
<dbReference type="InterPro" id="IPR036465">
    <property type="entry name" value="vWFA_dom_sf"/>
</dbReference>
<keyword evidence="6" id="KW-0687">Ribonucleoprotein</keyword>
<keyword evidence="4" id="KW-0479">Metal-binding</keyword>
<keyword evidence="5" id="KW-0694">RNA-binding</keyword>
<dbReference type="SUPFAM" id="SSF53300">
    <property type="entry name" value="vWA-like"/>
    <property type="match status" value="1"/>
</dbReference>
<evidence type="ECO:0000256" key="5">
    <source>
        <dbReference type="ARBA" id="ARBA00022884"/>
    </source>
</evidence>
<dbReference type="PROSITE" id="PS50988">
    <property type="entry name" value="TROVE"/>
    <property type="match status" value="1"/>
</dbReference>
<accession>A0A3N1CMR6</accession>
<dbReference type="Proteomes" id="UP000272400">
    <property type="component" value="Unassembled WGS sequence"/>
</dbReference>
<feature type="region of interest" description="Disordered" evidence="7">
    <location>
        <begin position="1"/>
        <end position="23"/>
    </location>
</feature>
<feature type="domain" description="TROVE" evidence="8">
    <location>
        <begin position="23"/>
        <end position="383"/>
    </location>
</feature>
<reference evidence="9 10" key="1">
    <citation type="submission" date="2018-11" db="EMBL/GenBank/DDBJ databases">
        <title>Sequencing the genomes of 1000 actinobacteria strains.</title>
        <authorList>
            <person name="Klenk H.-P."/>
        </authorList>
    </citation>
    <scope>NUCLEOTIDE SEQUENCE [LARGE SCALE GENOMIC DNA]</scope>
    <source>
        <strain evidence="9 10">DSM 44254</strain>
    </source>
</reference>
<keyword evidence="3" id="KW-0963">Cytoplasm</keyword>
<dbReference type="InterPro" id="IPR037214">
    <property type="entry name" value="TROVE_dom_sf"/>
</dbReference>
<dbReference type="OrthoDB" id="208855at2"/>
<organism evidence="9 10">
    <name type="scientific">Actinocorallia herbida</name>
    <dbReference type="NCBI Taxonomy" id="58109"/>
    <lineage>
        <taxon>Bacteria</taxon>
        <taxon>Bacillati</taxon>
        <taxon>Actinomycetota</taxon>
        <taxon>Actinomycetes</taxon>
        <taxon>Streptosporangiales</taxon>
        <taxon>Thermomonosporaceae</taxon>
        <taxon>Actinocorallia</taxon>
    </lineage>
</organism>
<evidence type="ECO:0000256" key="6">
    <source>
        <dbReference type="ARBA" id="ARBA00023274"/>
    </source>
</evidence>
<evidence type="ECO:0000256" key="2">
    <source>
        <dbReference type="ARBA" id="ARBA00007814"/>
    </source>
</evidence>
<dbReference type="RefSeq" id="WP_123661617.1">
    <property type="nucleotide sequence ID" value="NZ_RJKE01000001.1"/>
</dbReference>
<name>A0A3N1CMR6_9ACTN</name>
<dbReference type="AlphaFoldDB" id="A0A3N1CMR6"/>
<gene>
    <name evidence="9" type="ORF">EDD29_0090</name>
</gene>
<dbReference type="SUPFAM" id="SSF140864">
    <property type="entry name" value="TROVE domain-like"/>
    <property type="match status" value="1"/>
</dbReference>
<dbReference type="PANTHER" id="PTHR14202:SF0">
    <property type="entry name" value="RNA-BINDING PROTEIN RO60"/>
    <property type="match status" value="1"/>
</dbReference>
<dbReference type="InterPro" id="IPR008858">
    <property type="entry name" value="TROVE_dom"/>
</dbReference>
<evidence type="ECO:0000259" key="8">
    <source>
        <dbReference type="PROSITE" id="PS50988"/>
    </source>
</evidence>
<sequence length="559" mass="61403">MGKYNTAGLRPAASSPITTTGPALTHEGGPGFERDAKGELFLLAAASLTDEKSFYEPKGDRADRFRKLVHMVALDDGAWMLDFVTWLRGDGNIRSAALVAALEAIRARVTAGIREGNRQLIDAAIQRGDEPGEAIAYWQSRYGRSMPIPVKRGISDAIRRVYTERSLIKWDSRDNKVRFADVLELVHARPTPRPDLLDRLPAEQLAAMSEDDVLAYIAEETAHRAALFSHAIDRRQNPHEPISERLGMLRARAEFLAVPHKKRRKLLLKADGSQRLAAAGITWEALAGWLEGPMDAAAWEAVIPSMGVMALARNLRNFDQVGVSDEVAEQVCAKFADPDVIASSRMFPFRWWQAYQAAPSLRWGHALDKALSFSTQHIPSLPGRTLVLVDTSSSMEYRVSERSEMNYVQAAALFGVALTMRGASVDLHGFADGVFRHEVRRGGSVLSEVDRFVRRVGEVGHGTQIASAVRSTYRGHDRIVIFSDMQTFNGGFAGNASDAAPAHVPMYGFNLVGYRYGAIPSGTGTRHELGGLTDATFRALPLLEAGRNASWPWETLATA</sequence>
<dbReference type="GO" id="GO:0003723">
    <property type="term" value="F:RNA binding"/>
    <property type="evidence" value="ECO:0007669"/>
    <property type="project" value="UniProtKB-KW"/>
</dbReference>